<dbReference type="InterPro" id="IPR001128">
    <property type="entry name" value="Cyt_P450"/>
</dbReference>
<comment type="cofactor">
    <cofactor evidence="5">
        <name>heme</name>
        <dbReference type="ChEBI" id="CHEBI:30413"/>
    </cofactor>
</comment>
<dbReference type="Proteomes" id="UP001359559">
    <property type="component" value="Unassembled WGS sequence"/>
</dbReference>
<feature type="binding site" description="axial binding residue" evidence="5">
    <location>
        <position position="444"/>
    </location>
    <ligand>
        <name>heme</name>
        <dbReference type="ChEBI" id="CHEBI:30413"/>
    </ligand>
    <ligandPart>
        <name>Fe</name>
        <dbReference type="ChEBI" id="CHEBI:18248"/>
    </ligandPart>
</feature>
<dbReference type="GO" id="GO:0020037">
    <property type="term" value="F:heme binding"/>
    <property type="evidence" value="ECO:0007669"/>
    <property type="project" value="InterPro"/>
</dbReference>
<dbReference type="PROSITE" id="PS00086">
    <property type="entry name" value="CYTOCHROME_P450"/>
    <property type="match status" value="1"/>
</dbReference>
<evidence type="ECO:0000313" key="9">
    <source>
        <dbReference type="EMBL" id="KAK7294956.1"/>
    </source>
</evidence>
<evidence type="ECO:0000256" key="1">
    <source>
        <dbReference type="ARBA" id="ARBA00010617"/>
    </source>
</evidence>
<dbReference type="Pfam" id="PF00067">
    <property type="entry name" value="p450"/>
    <property type="match status" value="1"/>
</dbReference>
<evidence type="ECO:0000256" key="2">
    <source>
        <dbReference type="ARBA" id="ARBA00022723"/>
    </source>
</evidence>
<sequence>MDNQTLLLLLVTSVCASILIFILRFFNHAQESTKLPPGPYPFPIIGNISELGKNPHKSITKLSGIYGPVMTLKLGNITTIVISSPQAAKQVLHENGQFFSSRTIPHTVQVLDHHKNSIVWLPPSPQWRNLRRLCATKIFTSHVLDSTQVLRHQKVEDLLNFVKEKCMKGEVLDVGEAIFATVLSSISTYFFSVDLAKSSCDECQEFESITRGVMEEAGKPNVADFFPILRPFDPQGAFARMKNYFVKLGKIIDGIIEERMVSRVSRTDSKVWRDVLDSLLKNNEETGSQLSRNEMLHLFLDLFIAGVETTSSTVEWTMAELLRNPDKLAKAREELSQEIGKDTKLEESHILKLPFLRAVLKETFRLHPPVPFLVPRKCDEVVNISGFKVPKNAQVLINVWAMGRDSTIWENPNVFMPERFLGPEIDYKGNDFRLIPFGAGRRICPGLALAHRTMHLMVASLVHNFEWKLADGLMPEHMSMEEQYGITLSRFQPLRVHAIAINHDNLSAVIMPPTVAIRRNNIWGRPNHRHGPRGVIESESLFNFFDVANNGYLDYGHIESGLSEELLKVCDVDRDDVAFELCKTPEVDFNSRENRGNALDKASIEKSSILQNEDASDADAEEENDEQNVFSGLSQDAIILPQGTENHLNSHGDILNDDTPINDGLDTNIIVEDETQPSLRKRKFLSNEQRLAVSAILQNSCSGGKLNLRTAKRVATLHGVSTDVIYRIWKQQKQTGDVCHKKTKNCGRKRIEFDADIIRQVPLSKRVTLRALSCSTGIDKKRLIKYLKEGAIRRHSNTLKPYLKEENMKSRLKFCLSMLEETSMPHDPKFKSMHNVVHIDEKWFYMTQKSTNYYLLANEDEPHRTCQNKNFIGKVMFLVAVARPRFDSEGNEIFSGKIGVFPLVTKVPAKRNSINRAAGTLETKPIASITKEVNRMFLVNKVLPAIKEKWPREDIQYPIFIQQDNARCHVQVDDEEFCRVAQEDGFDIRLTCQPPNSPDLNVLDLGFFNAIQSLQQQEVAKSVDELIQAVEKSFDSFSSENSNKIFLTLQACMIEIMKLKGSNRYKIPHIKKDMLVNHGSLPNELKCDRQLIEEVMKCLQNSDN</sequence>
<keyword evidence="4 5" id="KW-0408">Iron</keyword>
<keyword evidence="5" id="KW-0349">Heme</keyword>
<dbReference type="Gene3D" id="1.10.630.10">
    <property type="entry name" value="Cytochrome P450"/>
    <property type="match status" value="1"/>
</dbReference>
<protein>
    <recommendedName>
        <fullName evidence="8">DUF7769 domain-containing protein</fullName>
    </recommendedName>
</protein>
<dbReference type="GO" id="GO:0003676">
    <property type="term" value="F:nucleic acid binding"/>
    <property type="evidence" value="ECO:0007669"/>
    <property type="project" value="InterPro"/>
</dbReference>
<dbReference type="PRINTS" id="PR00385">
    <property type="entry name" value="P450"/>
</dbReference>
<feature type="domain" description="DUF7769" evidence="8">
    <location>
        <begin position="685"/>
        <end position="735"/>
    </location>
</feature>
<dbReference type="SUPFAM" id="SSF48264">
    <property type="entry name" value="Cytochrome P450"/>
    <property type="match status" value="1"/>
</dbReference>
<keyword evidence="7" id="KW-0812">Transmembrane</keyword>
<dbReference type="InterPro" id="IPR036396">
    <property type="entry name" value="Cyt_P450_sf"/>
</dbReference>
<organism evidence="9 10">
    <name type="scientific">Clitoria ternatea</name>
    <name type="common">Butterfly pea</name>
    <dbReference type="NCBI Taxonomy" id="43366"/>
    <lineage>
        <taxon>Eukaryota</taxon>
        <taxon>Viridiplantae</taxon>
        <taxon>Streptophyta</taxon>
        <taxon>Embryophyta</taxon>
        <taxon>Tracheophyta</taxon>
        <taxon>Spermatophyta</taxon>
        <taxon>Magnoliopsida</taxon>
        <taxon>eudicotyledons</taxon>
        <taxon>Gunneridae</taxon>
        <taxon>Pentapetalae</taxon>
        <taxon>rosids</taxon>
        <taxon>fabids</taxon>
        <taxon>Fabales</taxon>
        <taxon>Fabaceae</taxon>
        <taxon>Papilionoideae</taxon>
        <taxon>50 kb inversion clade</taxon>
        <taxon>NPAAA clade</taxon>
        <taxon>indigoferoid/millettioid clade</taxon>
        <taxon>Phaseoleae</taxon>
        <taxon>Clitoria</taxon>
    </lineage>
</organism>
<keyword evidence="10" id="KW-1185">Reference proteome</keyword>
<evidence type="ECO:0000256" key="5">
    <source>
        <dbReference type="PIRSR" id="PIRSR602401-1"/>
    </source>
</evidence>
<dbReference type="InterPro" id="IPR056671">
    <property type="entry name" value="DUF7769"/>
</dbReference>
<feature type="compositionally biased region" description="Acidic residues" evidence="6">
    <location>
        <begin position="614"/>
        <end position="626"/>
    </location>
</feature>
<dbReference type="InterPro" id="IPR017972">
    <property type="entry name" value="Cyt_P450_CS"/>
</dbReference>
<name>A0AAN9JB12_CLITE</name>
<dbReference type="CDD" id="cd11073">
    <property type="entry name" value="CYP76-like"/>
    <property type="match status" value="1"/>
</dbReference>
<dbReference type="EMBL" id="JAYKXN010000004">
    <property type="protein sequence ID" value="KAK7294956.1"/>
    <property type="molecule type" value="Genomic_DNA"/>
</dbReference>
<feature type="region of interest" description="Disordered" evidence="6">
    <location>
        <begin position="603"/>
        <end position="627"/>
    </location>
</feature>
<reference evidence="9 10" key="1">
    <citation type="submission" date="2024-01" db="EMBL/GenBank/DDBJ databases">
        <title>The genomes of 5 underutilized Papilionoideae crops provide insights into root nodulation and disease resistance.</title>
        <authorList>
            <person name="Yuan L."/>
        </authorList>
    </citation>
    <scope>NUCLEOTIDE SEQUENCE [LARGE SCALE GENOMIC DNA]</scope>
    <source>
        <strain evidence="9">LY-2023</strain>
        <tissue evidence="9">Leaf</tissue>
    </source>
</reference>
<evidence type="ECO:0000256" key="7">
    <source>
        <dbReference type="SAM" id="Phobius"/>
    </source>
</evidence>
<evidence type="ECO:0000259" key="8">
    <source>
        <dbReference type="Pfam" id="PF24964"/>
    </source>
</evidence>
<feature type="transmembrane region" description="Helical" evidence="7">
    <location>
        <begin position="6"/>
        <end position="26"/>
    </location>
</feature>
<evidence type="ECO:0000256" key="3">
    <source>
        <dbReference type="ARBA" id="ARBA00023002"/>
    </source>
</evidence>
<keyword evidence="3" id="KW-0560">Oxidoreductase</keyword>
<dbReference type="PANTHER" id="PTHR47950">
    <property type="entry name" value="CYTOCHROME P450, FAMILY 76, SUBFAMILY C, POLYPEPTIDE 5-RELATED"/>
    <property type="match status" value="1"/>
</dbReference>
<evidence type="ECO:0000256" key="4">
    <source>
        <dbReference type="ARBA" id="ARBA00023004"/>
    </source>
</evidence>
<dbReference type="InterPro" id="IPR002401">
    <property type="entry name" value="Cyt_P450_E_grp-I"/>
</dbReference>
<evidence type="ECO:0000256" key="6">
    <source>
        <dbReference type="SAM" id="MobiDB-lite"/>
    </source>
</evidence>
<dbReference type="Pfam" id="PF24964">
    <property type="entry name" value="DUF7769"/>
    <property type="match status" value="1"/>
</dbReference>
<gene>
    <name evidence="9" type="ORF">RJT34_17856</name>
</gene>
<dbReference type="AlphaFoldDB" id="A0AAN9JB12"/>
<proteinExistence type="inferred from homology"/>
<dbReference type="Gene3D" id="3.30.420.10">
    <property type="entry name" value="Ribonuclease H-like superfamily/Ribonuclease H"/>
    <property type="match status" value="1"/>
</dbReference>
<keyword evidence="7" id="KW-0472">Membrane</keyword>
<dbReference type="GO" id="GO:0004497">
    <property type="term" value="F:monooxygenase activity"/>
    <property type="evidence" value="ECO:0007669"/>
    <property type="project" value="InterPro"/>
</dbReference>
<dbReference type="InterPro" id="IPR036397">
    <property type="entry name" value="RNaseH_sf"/>
</dbReference>
<dbReference type="GO" id="GO:0005506">
    <property type="term" value="F:iron ion binding"/>
    <property type="evidence" value="ECO:0007669"/>
    <property type="project" value="InterPro"/>
</dbReference>
<accession>A0AAN9JB12</accession>
<comment type="similarity">
    <text evidence="1">Belongs to the cytochrome P450 family.</text>
</comment>
<dbReference type="PANTHER" id="PTHR47950:SF30">
    <property type="entry name" value="CYTOCHROME P450 FAMILY PROTEIN"/>
    <property type="match status" value="1"/>
</dbReference>
<evidence type="ECO:0000313" key="10">
    <source>
        <dbReference type="Proteomes" id="UP001359559"/>
    </source>
</evidence>
<dbReference type="GO" id="GO:0016705">
    <property type="term" value="F:oxidoreductase activity, acting on paired donors, with incorporation or reduction of molecular oxygen"/>
    <property type="evidence" value="ECO:0007669"/>
    <property type="project" value="InterPro"/>
</dbReference>
<dbReference type="PRINTS" id="PR00463">
    <property type="entry name" value="EP450I"/>
</dbReference>
<keyword evidence="7" id="KW-1133">Transmembrane helix</keyword>
<dbReference type="FunFam" id="1.10.630.10:FF:000007">
    <property type="entry name" value="Cytochrome P450 76C4"/>
    <property type="match status" value="1"/>
</dbReference>
<keyword evidence="2 5" id="KW-0479">Metal-binding</keyword>
<comment type="caution">
    <text evidence="9">The sequence shown here is derived from an EMBL/GenBank/DDBJ whole genome shotgun (WGS) entry which is preliminary data.</text>
</comment>